<feature type="transmembrane region" description="Helical" evidence="11">
    <location>
        <begin position="125"/>
        <end position="145"/>
    </location>
</feature>
<proteinExistence type="inferred from homology"/>
<evidence type="ECO:0000256" key="3">
    <source>
        <dbReference type="ARBA" id="ARBA00022448"/>
    </source>
</evidence>
<feature type="transmembrane region" description="Helical" evidence="11">
    <location>
        <begin position="346"/>
        <end position="362"/>
    </location>
</feature>
<evidence type="ECO:0000313" key="15">
    <source>
        <dbReference type="Proteomes" id="UP000075221"/>
    </source>
</evidence>
<dbReference type="PROSITE" id="PS00217">
    <property type="entry name" value="SUGAR_TRANSPORT_2"/>
    <property type="match status" value="1"/>
</dbReference>
<dbReference type="Proteomes" id="UP000178666">
    <property type="component" value="Chromosome"/>
</dbReference>
<protein>
    <recommendedName>
        <fullName evidence="10">Putative proline/betaine transporter</fullName>
    </recommendedName>
</protein>
<evidence type="ECO:0000256" key="1">
    <source>
        <dbReference type="ARBA" id="ARBA00004651"/>
    </source>
</evidence>
<feature type="domain" description="Major facilitator superfamily (MFS) profile" evidence="12">
    <location>
        <begin position="32"/>
        <end position="440"/>
    </location>
</feature>
<dbReference type="SUPFAM" id="SSF103473">
    <property type="entry name" value="MFS general substrate transporter"/>
    <property type="match status" value="1"/>
</dbReference>
<feature type="transmembrane region" description="Helical" evidence="11">
    <location>
        <begin position="258"/>
        <end position="275"/>
    </location>
</feature>
<evidence type="ECO:0000313" key="14">
    <source>
        <dbReference type="EMBL" id="AOZ46966.1"/>
    </source>
</evidence>
<evidence type="ECO:0000313" key="13">
    <source>
        <dbReference type="EMBL" id="AMS05494.1"/>
    </source>
</evidence>
<feature type="transmembrane region" description="Helical" evidence="11">
    <location>
        <begin position="295"/>
        <end position="315"/>
    </location>
</feature>
<keyword evidence="7 11" id="KW-1133">Transmembrane helix</keyword>
<dbReference type="AlphaFoldDB" id="A0AAC8YFI2"/>
<organism evidence="13 15">
    <name type="scientific">Acidipropionibacterium acidipropionici</name>
    <dbReference type="NCBI Taxonomy" id="1748"/>
    <lineage>
        <taxon>Bacteria</taxon>
        <taxon>Bacillati</taxon>
        <taxon>Actinomycetota</taxon>
        <taxon>Actinomycetes</taxon>
        <taxon>Propionibacteriales</taxon>
        <taxon>Propionibacteriaceae</taxon>
        <taxon>Acidipropionibacterium</taxon>
    </lineage>
</organism>
<dbReference type="RefSeq" id="WP_062819581.1">
    <property type="nucleotide sequence ID" value="NZ_CP014352.1"/>
</dbReference>
<evidence type="ECO:0000256" key="2">
    <source>
        <dbReference type="ARBA" id="ARBA00008240"/>
    </source>
</evidence>
<keyword evidence="5 11" id="KW-0812">Transmembrane</keyword>
<feature type="transmembrane region" description="Helical" evidence="11">
    <location>
        <begin position="201"/>
        <end position="220"/>
    </location>
</feature>
<keyword evidence="6" id="KW-0769">Symport</keyword>
<dbReference type="InterPro" id="IPR011701">
    <property type="entry name" value="MFS"/>
</dbReference>
<dbReference type="FunFam" id="1.20.1250.20:FF:000001">
    <property type="entry name" value="Dicarboxylate MFS transporter"/>
    <property type="match status" value="1"/>
</dbReference>
<feature type="transmembrane region" description="Helical" evidence="11">
    <location>
        <begin position="416"/>
        <end position="435"/>
    </location>
</feature>
<evidence type="ECO:0000256" key="10">
    <source>
        <dbReference type="ARBA" id="ARBA00039918"/>
    </source>
</evidence>
<dbReference type="InterPro" id="IPR005829">
    <property type="entry name" value="Sugar_transporter_CS"/>
</dbReference>
<keyword evidence="3" id="KW-0813">Transport</keyword>
<feature type="transmembrane region" description="Helical" evidence="11">
    <location>
        <begin position="166"/>
        <end position="189"/>
    </location>
</feature>
<dbReference type="GO" id="GO:0005886">
    <property type="term" value="C:plasma membrane"/>
    <property type="evidence" value="ECO:0007669"/>
    <property type="project" value="UniProtKB-SubCell"/>
</dbReference>
<gene>
    <name evidence="14" type="ORF">A8L58_10050</name>
    <name evidence="13" type="ORF">AXH35_08605</name>
</gene>
<evidence type="ECO:0000256" key="7">
    <source>
        <dbReference type="ARBA" id="ARBA00022989"/>
    </source>
</evidence>
<evidence type="ECO:0000313" key="16">
    <source>
        <dbReference type="Proteomes" id="UP000178666"/>
    </source>
</evidence>
<reference evidence="14 16" key="1">
    <citation type="journal article" date="2016" name="Plant Dis.">
        <title>Improved production of propionic acid using genome shuffling.</title>
        <authorList>
            <person name="Luna-Flores C.H."/>
            <person name="Palfreyman R.W."/>
            <person name="Kromer J.O."/>
            <person name="Nielsen L.K."/>
            <person name="Marcellin E."/>
        </authorList>
    </citation>
    <scope>NUCLEOTIDE SEQUENCE [LARGE SCALE GENOMIC DNA]</scope>
    <source>
        <strain evidence="14 16">F3E8</strain>
    </source>
</reference>
<evidence type="ECO:0000256" key="6">
    <source>
        <dbReference type="ARBA" id="ARBA00022847"/>
    </source>
</evidence>
<keyword evidence="16" id="KW-1185">Reference proteome</keyword>
<evidence type="ECO:0000256" key="4">
    <source>
        <dbReference type="ARBA" id="ARBA00022475"/>
    </source>
</evidence>
<comment type="function">
    <text evidence="9">May be a proton symporter involved in the uptake of osmolytes such as proline and glycine betaine.</text>
</comment>
<dbReference type="InterPro" id="IPR036259">
    <property type="entry name" value="MFS_trans_sf"/>
</dbReference>
<evidence type="ECO:0000256" key="9">
    <source>
        <dbReference type="ARBA" id="ARBA00037295"/>
    </source>
</evidence>
<dbReference type="Gene3D" id="1.20.1250.20">
    <property type="entry name" value="MFS general substrate transporter like domains"/>
    <property type="match status" value="2"/>
</dbReference>
<comment type="subcellular location">
    <subcellularLocation>
        <location evidence="1">Cell membrane</location>
        <topology evidence="1">Multi-pass membrane protein</topology>
    </subcellularLocation>
</comment>
<feature type="transmembrane region" description="Helical" evidence="11">
    <location>
        <begin position="101"/>
        <end position="119"/>
    </location>
</feature>
<dbReference type="GO" id="GO:0015293">
    <property type="term" value="F:symporter activity"/>
    <property type="evidence" value="ECO:0007669"/>
    <property type="project" value="UniProtKB-KW"/>
</dbReference>
<dbReference type="Pfam" id="PF07690">
    <property type="entry name" value="MFS_1"/>
    <property type="match status" value="1"/>
</dbReference>
<comment type="similarity">
    <text evidence="2">Belongs to the major facilitator superfamily. Metabolite:H+ Symporter (MHS) family (TC 2.A.1.6) family.</text>
</comment>
<evidence type="ECO:0000256" key="8">
    <source>
        <dbReference type="ARBA" id="ARBA00023136"/>
    </source>
</evidence>
<reference evidence="13 15" key="2">
    <citation type="submission" date="2016-02" db="EMBL/GenBank/DDBJ databases">
        <title>Complete Genome Sequence of Propionibacterium acidipropionici ATCC 55737.</title>
        <authorList>
            <person name="Luna Flores C.H."/>
            <person name="Nielsen L.K."/>
            <person name="Marcellin E."/>
        </authorList>
    </citation>
    <scope>NUCLEOTIDE SEQUENCE [LARGE SCALE GENOMIC DNA]</scope>
    <source>
        <strain evidence="13 15">ATCC 55737</strain>
    </source>
</reference>
<keyword evidence="8 11" id="KW-0472">Membrane</keyword>
<keyword evidence="4" id="KW-1003">Cell membrane</keyword>
<feature type="transmembrane region" description="Helical" evidence="11">
    <location>
        <begin position="382"/>
        <end position="404"/>
    </location>
</feature>
<dbReference type="InterPro" id="IPR051084">
    <property type="entry name" value="H+-coupled_symporters"/>
</dbReference>
<dbReference type="EMBL" id="CP015970">
    <property type="protein sequence ID" value="AOZ46966.1"/>
    <property type="molecule type" value="Genomic_DNA"/>
</dbReference>
<evidence type="ECO:0000256" key="5">
    <source>
        <dbReference type="ARBA" id="ARBA00022692"/>
    </source>
</evidence>
<evidence type="ECO:0000259" key="12">
    <source>
        <dbReference type="PROSITE" id="PS50850"/>
    </source>
</evidence>
<sequence>MTDQVTADRESETTATGTAFEDLPSRSVIKHAVAASALGNATEWYDYGVYAVTATYIGTHFFPGEHAALLTLATLAVSFVVRPLGGFFWGPLGDRVGRKRVLSLTILLMAGATFCIGLLPTTDTIGVGAPLLLILLRLIQGFSTGGEYGGAATFMAEYAPDKRRGLYGSFLEFGTLGGMALGTGVVLILQGVLSAGAMDSWGWRLPFFLAGPLGLIGMYLRTRLDETPVFQDLDDAGESQDSAGHGLIDLVRDYWRQILVMAGMVIALNVANYTLLTYMPTYLEHQIGMGSSQSLIVILVGELVMMAVIPFSGYLSDFVGRKKLWWVSTIGLVVFAYPMFRLMGQGFGAAMLAFAILGLLYIPQLSTISATFPAMFPAHVRFTGFAVTYNVFTAIFGGTAAAVNEGIVSSTGFLEFPAVYMMAACLIGAICLAFLKETAGTSLHGTEVPESVPGDFGGDAVREETRALEACGR</sequence>
<dbReference type="PROSITE" id="PS50850">
    <property type="entry name" value="MFS"/>
    <property type="match status" value="1"/>
</dbReference>
<accession>A0AAC8YFI2</accession>
<feature type="transmembrane region" description="Helical" evidence="11">
    <location>
        <begin position="67"/>
        <end position="89"/>
    </location>
</feature>
<dbReference type="EMBL" id="CP014352">
    <property type="protein sequence ID" value="AMS05494.1"/>
    <property type="molecule type" value="Genomic_DNA"/>
</dbReference>
<dbReference type="InterPro" id="IPR020846">
    <property type="entry name" value="MFS_dom"/>
</dbReference>
<dbReference type="PANTHER" id="PTHR43528">
    <property type="entry name" value="ALPHA-KETOGLUTARATE PERMEASE"/>
    <property type="match status" value="1"/>
</dbReference>
<dbReference type="PANTHER" id="PTHR43528:SF1">
    <property type="entry name" value="ALPHA-KETOGLUTARATE PERMEASE"/>
    <property type="match status" value="1"/>
</dbReference>
<name>A0AAC8YFI2_9ACTN</name>
<dbReference type="PROSITE" id="PS00216">
    <property type="entry name" value="SUGAR_TRANSPORT_1"/>
    <property type="match status" value="1"/>
</dbReference>
<feature type="transmembrane region" description="Helical" evidence="11">
    <location>
        <begin position="324"/>
        <end position="340"/>
    </location>
</feature>
<dbReference type="Proteomes" id="UP000075221">
    <property type="component" value="Chromosome"/>
</dbReference>
<evidence type="ECO:0000256" key="11">
    <source>
        <dbReference type="SAM" id="Phobius"/>
    </source>
</evidence>